<dbReference type="InterPro" id="IPR017926">
    <property type="entry name" value="GATASE"/>
</dbReference>
<dbReference type="Pfam" id="PF00117">
    <property type="entry name" value="GATase"/>
    <property type="match status" value="1"/>
</dbReference>
<proteinExistence type="predicted"/>
<evidence type="ECO:0000259" key="1">
    <source>
        <dbReference type="Pfam" id="PF00117"/>
    </source>
</evidence>
<dbReference type="RefSeq" id="WP_159455706.1">
    <property type="nucleotide sequence ID" value="NZ_FWZT01000033.1"/>
</dbReference>
<dbReference type="PANTHER" id="PTHR42695:SF5">
    <property type="entry name" value="GLUTAMINE AMIDOTRANSFERASE YLR126C-RELATED"/>
    <property type="match status" value="1"/>
</dbReference>
<dbReference type="Proteomes" id="UP000192907">
    <property type="component" value="Unassembled WGS sequence"/>
</dbReference>
<dbReference type="PROSITE" id="PS51273">
    <property type="entry name" value="GATASE_TYPE_1"/>
    <property type="match status" value="1"/>
</dbReference>
<dbReference type="PANTHER" id="PTHR42695">
    <property type="entry name" value="GLUTAMINE AMIDOTRANSFERASE YLR126C-RELATED"/>
    <property type="match status" value="1"/>
</dbReference>
<keyword evidence="3" id="KW-1185">Reference proteome</keyword>
<dbReference type="STRING" id="1513793.SAMN06296036_13323"/>
<name>A0A1Y6CV02_9BACT</name>
<dbReference type="InterPro" id="IPR029062">
    <property type="entry name" value="Class_I_gatase-like"/>
</dbReference>
<keyword evidence="2" id="KW-0315">Glutamine amidotransferase</keyword>
<sequence length="225" mass="25187">MSRAHIAIIDPASRVAEIDSFNRLQDLTNAKLTYHLPCLYGLDSLNQLRAHPDALVVLGSGASVHDDLAWQKTFHPWLLQKLNEGVPTLGLCYGHQLLAHLLGGSIGFVSPDQKKLVGMRKIIIKSTIEFSRDQKEGLFIVSHREHVTSLGPQCEIFAWSDDCPVDGFFHTQKPIWGMQSHPEAGPGFVMNQSLPVELDETLFESGQVFLRNFFSHITENYKPPC</sequence>
<dbReference type="GO" id="GO:0016740">
    <property type="term" value="F:transferase activity"/>
    <property type="evidence" value="ECO:0007669"/>
    <property type="project" value="UniProtKB-KW"/>
</dbReference>
<dbReference type="GO" id="GO:0005829">
    <property type="term" value="C:cytosol"/>
    <property type="evidence" value="ECO:0007669"/>
    <property type="project" value="TreeGrafter"/>
</dbReference>
<evidence type="ECO:0000313" key="2">
    <source>
        <dbReference type="EMBL" id="SMF79044.1"/>
    </source>
</evidence>
<dbReference type="InterPro" id="IPR044992">
    <property type="entry name" value="ChyE-like"/>
</dbReference>
<gene>
    <name evidence="2" type="ORF">SAMN06296036_13323</name>
</gene>
<dbReference type="SUPFAM" id="SSF52317">
    <property type="entry name" value="Class I glutamine amidotransferase-like"/>
    <property type="match status" value="1"/>
</dbReference>
<organism evidence="2 3">
    <name type="scientific">Pseudobacteriovorax antillogorgiicola</name>
    <dbReference type="NCBI Taxonomy" id="1513793"/>
    <lineage>
        <taxon>Bacteria</taxon>
        <taxon>Pseudomonadati</taxon>
        <taxon>Bdellovibrionota</taxon>
        <taxon>Oligoflexia</taxon>
        <taxon>Oligoflexales</taxon>
        <taxon>Pseudobacteriovoracaceae</taxon>
        <taxon>Pseudobacteriovorax</taxon>
    </lineage>
</organism>
<dbReference type="Gene3D" id="3.40.50.880">
    <property type="match status" value="1"/>
</dbReference>
<dbReference type="AlphaFoldDB" id="A0A1Y6CV02"/>
<dbReference type="EMBL" id="FWZT01000033">
    <property type="protein sequence ID" value="SMF79044.1"/>
    <property type="molecule type" value="Genomic_DNA"/>
</dbReference>
<evidence type="ECO:0000313" key="3">
    <source>
        <dbReference type="Proteomes" id="UP000192907"/>
    </source>
</evidence>
<feature type="domain" description="Glutamine amidotransferase" evidence="1">
    <location>
        <begin position="49"/>
        <end position="186"/>
    </location>
</feature>
<keyword evidence="2" id="KW-0808">Transferase</keyword>
<accession>A0A1Y6CV02</accession>
<protein>
    <submittedName>
        <fullName evidence="2">Glutamine amidotransferase class-I</fullName>
    </submittedName>
</protein>
<reference evidence="3" key="1">
    <citation type="submission" date="2017-04" db="EMBL/GenBank/DDBJ databases">
        <authorList>
            <person name="Varghese N."/>
            <person name="Submissions S."/>
        </authorList>
    </citation>
    <scope>NUCLEOTIDE SEQUENCE [LARGE SCALE GENOMIC DNA]</scope>
    <source>
        <strain evidence="3">RKEM611</strain>
    </source>
</reference>